<evidence type="ECO:0000256" key="2">
    <source>
        <dbReference type="ARBA" id="ARBA00022576"/>
    </source>
</evidence>
<evidence type="ECO:0000256" key="6">
    <source>
        <dbReference type="ARBA" id="ARBA00049460"/>
    </source>
</evidence>
<dbReference type="SUPFAM" id="SSF53383">
    <property type="entry name" value="PLP-dependent transferases"/>
    <property type="match status" value="1"/>
</dbReference>
<dbReference type="GO" id="GO:0019700">
    <property type="term" value="P:organic phosphonate catabolic process"/>
    <property type="evidence" value="ECO:0007669"/>
    <property type="project" value="UniProtKB-UniRule"/>
</dbReference>
<dbReference type="EMBL" id="FTMX01000010">
    <property type="protein sequence ID" value="SIS04827.1"/>
    <property type="molecule type" value="Genomic_DNA"/>
</dbReference>
<evidence type="ECO:0000256" key="8">
    <source>
        <dbReference type="PIRSR" id="PIRSR000524-1"/>
    </source>
</evidence>
<dbReference type="Gene3D" id="3.90.1150.10">
    <property type="entry name" value="Aspartate Aminotransferase, domain 1"/>
    <property type="match status" value="1"/>
</dbReference>
<dbReference type="InterPro" id="IPR015422">
    <property type="entry name" value="PyrdxlP-dep_Trfase_small"/>
</dbReference>
<evidence type="ECO:0000256" key="3">
    <source>
        <dbReference type="ARBA" id="ARBA00022679"/>
    </source>
</evidence>
<dbReference type="NCBIfam" id="TIGR03301">
    <property type="entry name" value="PhnW-AepZ"/>
    <property type="match status" value="1"/>
</dbReference>
<dbReference type="InterPro" id="IPR012703">
    <property type="entry name" value="NH2EtPonate_pyrv_transaminase"/>
</dbReference>
<sequence>MNVKDITNNPYLLLTPGPLTTTETVKLAMMKDWCTWDDDYNNIVQDIRKTIVQLATNTKDKYSAVLMQGSGTFSVESVIGTVIPKSGKLLVLANGAYGNRIAKISGILGINTVVLDSGEVNHPDLNELNKTLENDQEITHVAIVHCETTTGMLNPIEKVSKIVKKHNKIFIVDAMSSFGGIEMDIDTLNIDFLISSANKCIEGVPGFGFAIVKIEEFAKCKSNARSLSLDLYDQWITMENDNGKWRFTSPTHVVRAFAQALKELAEEGGIKRRAERYRNNQRILVEGMKKLNFEPLLPDELQSPFITPFYYPQDKEFEFTEFYKKLKGKGFVIYPGKVTNLNTFRIGNIGNVHQSDMEALLLAIEQSSYWQKPAFKN</sequence>
<feature type="modified residue" description="N6-(pyridoxal phosphate)lysine" evidence="7 9">
    <location>
        <position position="199"/>
    </location>
</feature>
<dbReference type="PANTHER" id="PTHR42778:SF1">
    <property type="entry name" value="2-AMINOETHYLPHOSPHONATE--PYRUVATE TRANSAMINASE"/>
    <property type="match status" value="1"/>
</dbReference>
<dbReference type="NCBIfam" id="TIGR02326">
    <property type="entry name" value="transamin_PhnW"/>
    <property type="match status" value="1"/>
</dbReference>
<name>A0A9X8RE06_9BACI</name>
<keyword evidence="3 7" id="KW-0808">Transferase</keyword>
<evidence type="ECO:0000256" key="4">
    <source>
        <dbReference type="ARBA" id="ARBA00022898"/>
    </source>
</evidence>
<dbReference type="AlphaFoldDB" id="A0A9X8RE06"/>
<comment type="catalytic activity">
    <reaction evidence="6 7">
        <text>(2-aminoethyl)phosphonate + pyruvate = phosphonoacetaldehyde + L-alanine</text>
        <dbReference type="Rhea" id="RHEA:17021"/>
        <dbReference type="ChEBI" id="CHEBI:15361"/>
        <dbReference type="ChEBI" id="CHEBI:57418"/>
        <dbReference type="ChEBI" id="CHEBI:57972"/>
        <dbReference type="ChEBI" id="CHEBI:58383"/>
        <dbReference type="EC" id="2.6.1.37"/>
    </reaction>
</comment>
<evidence type="ECO:0000256" key="5">
    <source>
        <dbReference type="ARBA" id="ARBA00023317"/>
    </source>
</evidence>
<comment type="similarity">
    <text evidence="7">Belongs to the class-V pyridoxal-phosphate-dependent aminotransferase family. PhnW subfamily.</text>
</comment>
<dbReference type="InterPro" id="IPR000192">
    <property type="entry name" value="Aminotrans_V_dom"/>
</dbReference>
<dbReference type="InterPro" id="IPR015421">
    <property type="entry name" value="PyrdxlP-dep_Trfase_major"/>
</dbReference>
<comment type="cofactor">
    <cofactor evidence="1 7 9">
        <name>pyridoxal 5'-phosphate</name>
        <dbReference type="ChEBI" id="CHEBI:597326"/>
    </cofactor>
</comment>
<dbReference type="EC" id="2.6.1.37" evidence="7"/>
<dbReference type="PIRSF" id="PIRSF000524">
    <property type="entry name" value="SPT"/>
    <property type="match status" value="1"/>
</dbReference>
<evidence type="ECO:0000313" key="12">
    <source>
        <dbReference type="Proteomes" id="UP000185829"/>
    </source>
</evidence>
<accession>A0A9X8RE06</accession>
<comment type="caution">
    <text evidence="11">The sequence shown here is derived from an EMBL/GenBank/DDBJ whole genome shotgun (WGS) entry which is preliminary data.</text>
</comment>
<dbReference type="PANTHER" id="PTHR42778">
    <property type="entry name" value="2-AMINOETHYLPHOSPHONATE--PYRUVATE TRANSAMINASE"/>
    <property type="match status" value="1"/>
</dbReference>
<dbReference type="Gene3D" id="3.40.640.10">
    <property type="entry name" value="Type I PLP-dependent aspartate aminotransferase-like (Major domain)"/>
    <property type="match status" value="1"/>
</dbReference>
<dbReference type="Proteomes" id="UP000185829">
    <property type="component" value="Unassembled WGS sequence"/>
</dbReference>
<organism evidence="11 12">
    <name type="scientific">Peribacillus simplex</name>
    <dbReference type="NCBI Taxonomy" id="1478"/>
    <lineage>
        <taxon>Bacteria</taxon>
        <taxon>Bacillati</taxon>
        <taxon>Bacillota</taxon>
        <taxon>Bacilli</taxon>
        <taxon>Bacillales</taxon>
        <taxon>Bacillaceae</taxon>
        <taxon>Peribacillus</taxon>
    </lineage>
</organism>
<comment type="subunit">
    <text evidence="7">Homodimer.</text>
</comment>
<proteinExistence type="inferred from homology"/>
<dbReference type="InterPro" id="IPR015424">
    <property type="entry name" value="PyrdxlP-dep_Trfase"/>
</dbReference>
<dbReference type="InterPro" id="IPR024169">
    <property type="entry name" value="SP_NH2Trfase/AEP_transaminase"/>
</dbReference>
<dbReference type="NCBIfam" id="NF010006">
    <property type="entry name" value="PRK13479.1"/>
    <property type="match status" value="1"/>
</dbReference>
<evidence type="ECO:0000256" key="1">
    <source>
        <dbReference type="ARBA" id="ARBA00001933"/>
    </source>
</evidence>
<comment type="function">
    <text evidence="7">Involved in phosphonate degradation.</text>
</comment>
<keyword evidence="5 7" id="KW-0670">Pyruvate</keyword>
<evidence type="ECO:0000259" key="10">
    <source>
        <dbReference type="Pfam" id="PF00266"/>
    </source>
</evidence>
<reference evidence="11 12" key="1">
    <citation type="submission" date="2017-01" db="EMBL/GenBank/DDBJ databases">
        <authorList>
            <person name="Varghese N."/>
            <person name="Submissions S."/>
        </authorList>
    </citation>
    <scope>NUCLEOTIDE SEQUENCE [LARGE SCALE GENOMIC DNA]</scope>
    <source>
        <strain evidence="11 12">RUG2-6</strain>
    </source>
</reference>
<feature type="domain" description="Aminotransferase class V" evidence="10">
    <location>
        <begin position="40"/>
        <end position="295"/>
    </location>
</feature>
<evidence type="ECO:0000313" key="11">
    <source>
        <dbReference type="EMBL" id="SIS04827.1"/>
    </source>
</evidence>
<dbReference type="HAMAP" id="MF_01376">
    <property type="entry name" value="PhnW_aminotrans_5"/>
    <property type="match status" value="1"/>
</dbReference>
<keyword evidence="4 7" id="KW-0663">Pyridoxal phosphate</keyword>
<evidence type="ECO:0000256" key="9">
    <source>
        <dbReference type="PIRSR" id="PIRSR000524-50"/>
    </source>
</evidence>
<dbReference type="Pfam" id="PF00266">
    <property type="entry name" value="Aminotran_5"/>
    <property type="match status" value="1"/>
</dbReference>
<dbReference type="GO" id="GO:0047304">
    <property type="term" value="F:2-aminoethylphosphonate-pyruvate transaminase activity"/>
    <property type="evidence" value="ECO:0007669"/>
    <property type="project" value="UniProtKB-UniRule"/>
</dbReference>
<evidence type="ECO:0000256" key="7">
    <source>
        <dbReference type="HAMAP-Rule" id="MF_01376"/>
    </source>
</evidence>
<feature type="binding site" evidence="8">
    <location>
        <position position="345"/>
    </location>
    <ligand>
        <name>substrate</name>
    </ligand>
</feature>
<gene>
    <name evidence="7" type="primary">phnW</name>
    <name evidence="11" type="ORF">SAMN05878482_110127</name>
</gene>
<keyword evidence="2 7" id="KW-0032">Aminotransferase</keyword>
<protein>
    <recommendedName>
        <fullName evidence="7">2-aminoethylphosphonate--pyruvate transaminase</fullName>
        <ecNumber evidence="7">2.6.1.37</ecNumber>
    </recommendedName>
    <alternativeName>
        <fullName evidence="7">2-aminoethylphosphonate aminotransferase</fullName>
    </alternativeName>
    <alternativeName>
        <fullName evidence="7">AEP transaminase</fullName>
        <shortName evidence="7">AEPT</shortName>
    </alternativeName>
</protein>